<feature type="transmembrane region" description="Helical" evidence="2">
    <location>
        <begin position="199"/>
        <end position="227"/>
    </location>
</feature>
<reference evidence="3" key="1">
    <citation type="submission" date="2019-10" db="EMBL/GenBank/DDBJ databases">
        <authorList>
            <person name="Zhang R."/>
            <person name="Pan Y."/>
            <person name="Wang J."/>
            <person name="Ma R."/>
            <person name="Yu S."/>
        </authorList>
    </citation>
    <scope>NUCLEOTIDE SEQUENCE</scope>
    <source>
        <strain evidence="3">LA-IB0</strain>
        <tissue evidence="3">Leaf</tissue>
    </source>
</reference>
<dbReference type="AlphaFoldDB" id="A0AAV6W4M5"/>
<keyword evidence="2" id="KW-1133">Transmembrane helix</keyword>
<dbReference type="EMBL" id="WHWC01000018">
    <property type="protein sequence ID" value="KAG8364998.1"/>
    <property type="molecule type" value="Genomic_DNA"/>
</dbReference>
<dbReference type="InterPro" id="IPR040411">
    <property type="entry name" value="At5g23160-like"/>
</dbReference>
<evidence type="ECO:0000313" key="4">
    <source>
        <dbReference type="Proteomes" id="UP000826271"/>
    </source>
</evidence>
<accession>A0AAV6W4M5</accession>
<dbReference type="PANTHER" id="PTHR34379">
    <property type="entry name" value="OS07G0553800 PROTEIN"/>
    <property type="match status" value="1"/>
</dbReference>
<feature type="compositionally biased region" description="Basic and acidic residues" evidence="1">
    <location>
        <begin position="23"/>
        <end position="41"/>
    </location>
</feature>
<comment type="caution">
    <text evidence="3">The sequence shown here is derived from an EMBL/GenBank/DDBJ whole genome shotgun (WGS) entry which is preliminary data.</text>
</comment>
<sequence>MVPMKNRRKSNVFGCFKPGGFDDEPRRELKSSRCSGDESGGRRKKSAGRSISGAVKAVFFMKTSLAKKFQTETPKKIVQRSNSNLSSSCKMDKPIKSMKKNLSFTEPILISRTTSEASSSLLSSSSSNSSLVDASSTSSSFGSSTSFNSLSGSSVTIKRSVSFDHFKGTNPINRQKSIKRNMDGSKCTKYIRNPTVEMCVFLVCLVSLVFWGKFFAIVTSTSTWLFFAPSAAAGRQRFESFETPDYDVFEWEEYKKRVVMEGLLERNRLRIRTTMSFCERN</sequence>
<feature type="region of interest" description="Disordered" evidence="1">
    <location>
        <begin position="22"/>
        <end position="48"/>
    </location>
</feature>
<keyword evidence="4" id="KW-1185">Reference proteome</keyword>
<organism evidence="3 4">
    <name type="scientific">Buddleja alternifolia</name>
    <dbReference type="NCBI Taxonomy" id="168488"/>
    <lineage>
        <taxon>Eukaryota</taxon>
        <taxon>Viridiplantae</taxon>
        <taxon>Streptophyta</taxon>
        <taxon>Embryophyta</taxon>
        <taxon>Tracheophyta</taxon>
        <taxon>Spermatophyta</taxon>
        <taxon>Magnoliopsida</taxon>
        <taxon>eudicotyledons</taxon>
        <taxon>Gunneridae</taxon>
        <taxon>Pentapetalae</taxon>
        <taxon>asterids</taxon>
        <taxon>lamiids</taxon>
        <taxon>Lamiales</taxon>
        <taxon>Scrophulariaceae</taxon>
        <taxon>Buddlejeae</taxon>
        <taxon>Buddleja</taxon>
    </lineage>
</organism>
<dbReference type="PANTHER" id="PTHR34379:SF6">
    <property type="entry name" value="PROTEIN 3F"/>
    <property type="match status" value="1"/>
</dbReference>
<keyword evidence="2" id="KW-0472">Membrane</keyword>
<name>A0AAV6W4M5_9LAMI</name>
<evidence type="ECO:0000256" key="2">
    <source>
        <dbReference type="SAM" id="Phobius"/>
    </source>
</evidence>
<gene>
    <name evidence="3" type="ORF">BUALT_Bualt18G0057200</name>
</gene>
<evidence type="ECO:0000313" key="3">
    <source>
        <dbReference type="EMBL" id="KAG8364998.1"/>
    </source>
</evidence>
<proteinExistence type="predicted"/>
<dbReference type="Proteomes" id="UP000826271">
    <property type="component" value="Unassembled WGS sequence"/>
</dbReference>
<keyword evidence="2" id="KW-0812">Transmembrane</keyword>
<feature type="region of interest" description="Disordered" evidence="1">
    <location>
        <begin position="71"/>
        <end position="91"/>
    </location>
</feature>
<feature type="compositionally biased region" description="Polar residues" evidence="1">
    <location>
        <begin position="79"/>
        <end position="89"/>
    </location>
</feature>
<protein>
    <submittedName>
        <fullName evidence="3">Uncharacterized protein</fullName>
    </submittedName>
</protein>
<evidence type="ECO:0000256" key="1">
    <source>
        <dbReference type="SAM" id="MobiDB-lite"/>
    </source>
</evidence>